<dbReference type="Proteomes" id="UP000242763">
    <property type="component" value="Unassembled WGS sequence"/>
</dbReference>
<feature type="transmembrane region" description="Helical" evidence="9">
    <location>
        <begin position="50"/>
        <end position="72"/>
    </location>
</feature>
<accession>A0A1I3MJH5</accession>
<dbReference type="AlphaFoldDB" id="A0A1I3MJH5"/>
<dbReference type="GO" id="GO:0015740">
    <property type="term" value="P:C4-dicarboxylate transport"/>
    <property type="evidence" value="ECO:0007669"/>
    <property type="project" value="TreeGrafter"/>
</dbReference>
<feature type="domain" description="Tripartite ATP-independent periplasmic transporters DctQ component" evidence="10">
    <location>
        <begin position="24"/>
        <end position="166"/>
    </location>
</feature>
<evidence type="ECO:0000313" key="12">
    <source>
        <dbReference type="Proteomes" id="UP000242763"/>
    </source>
</evidence>
<feature type="transmembrane region" description="Helical" evidence="9">
    <location>
        <begin position="7"/>
        <end position="30"/>
    </location>
</feature>
<protein>
    <recommendedName>
        <fullName evidence="9">TRAP transporter small permease protein</fullName>
    </recommendedName>
</protein>
<dbReference type="GO" id="GO:0005886">
    <property type="term" value="C:plasma membrane"/>
    <property type="evidence" value="ECO:0007669"/>
    <property type="project" value="UniProtKB-SubCell"/>
</dbReference>
<evidence type="ECO:0000256" key="9">
    <source>
        <dbReference type="RuleBase" id="RU369079"/>
    </source>
</evidence>
<keyword evidence="5 9" id="KW-0812">Transmembrane</keyword>
<dbReference type="Pfam" id="PF04290">
    <property type="entry name" value="DctQ"/>
    <property type="match status" value="1"/>
</dbReference>
<dbReference type="STRING" id="1121003.SAMN03080618_01774"/>
<dbReference type="GO" id="GO:0022857">
    <property type="term" value="F:transmembrane transporter activity"/>
    <property type="evidence" value="ECO:0007669"/>
    <property type="project" value="UniProtKB-UniRule"/>
</dbReference>
<dbReference type="PANTHER" id="PTHR35011">
    <property type="entry name" value="2,3-DIKETO-L-GULONATE TRAP TRANSPORTER SMALL PERMEASE PROTEIN YIAM"/>
    <property type="match status" value="1"/>
</dbReference>
<evidence type="ECO:0000256" key="2">
    <source>
        <dbReference type="ARBA" id="ARBA00022448"/>
    </source>
</evidence>
<comment type="function">
    <text evidence="9">Part of the tripartite ATP-independent periplasmic (TRAP) transport system.</text>
</comment>
<evidence type="ECO:0000256" key="1">
    <source>
        <dbReference type="ARBA" id="ARBA00004429"/>
    </source>
</evidence>
<comment type="subcellular location">
    <subcellularLocation>
        <location evidence="1 9">Cell inner membrane</location>
        <topology evidence="1 9">Multi-pass membrane protein</topology>
    </subcellularLocation>
</comment>
<reference evidence="12" key="1">
    <citation type="submission" date="2016-10" db="EMBL/GenBank/DDBJ databases">
        <authorList>
            <person name="Varghese N."/>
            <person name="Submissions S."/>
        </authorList>
    </citation>
    <scope>NUCLEOTIDE SEQUENCE [LARGE SCALE GENOMIC DNA]</scope>
    <source>
        <strain evidence="12">DSM 21857</strain>
    </source>
</reference>
<name>A0A1I3MJH5_9HYPH</name>
<comment type="similarity">
    <text evidence="8 9">Belongs to the TRAP transporter small permease family.</text>
</comment>
<comment type="subunit">
    <text evidence="9">The complex comprises the extracytoplasmic solute receptor protein and the two transmembrane proteins.</text>
</comment>
<dbReference type="PANTHER" id="PTHR35011:SF10">
    <property type="entry name" value="TRAP TRANSPORTER SMALL PERMEASE PROTEIN"/>
    <property type="match status" value="1"/>
</dbReference>
<evidence type="ECO:0000313" key="11">
    <source>
        <dbReference type="EMBL" id="SFI97168.1"/>
    </source>
</evidence>
<feature type="transmembrane region" description="Helical" evidence="9">
    <location>
        <begin position="139"/>
        <end position="158"/>
    </location>
</feature>
<dbReference type="InterPro" id="IPR007387">
    <property type="entry name" value="TRAP_DctQ"/>
</dbReference>
<dbReference type="PROSITE" id="PS51257">
    <property type="entry name" value="PROKAR_LIPOPROTEIN"/>
    <property type="match status" value="1"/>
</dbReference>
<dbReference type="RefSeq" id="WP_091521442.1">
    <property type="nucleotide sequence ID" value="NZ_FORF01000009.1"/>
</dbReference>
<keyword evidence="2 9" id="KW-0813">Transport</keyword>
<dbReference type="OrthoDB" id="9797534at2"/>
<proteinExistence type="inferred from homology"/>
<evidence type="ECO:0000259" key="10">
    <source>
        <dbReference type="Pfam" id="PF04290"/>
    </source>
</evidence>
<evidence type="ECO:0000256" key="6">
    <source>
        <dbReference type="ARBA" id="ARBA00022989"/>
    </source>
</evidence>
<evidence type="ECO:0000256" key="3">
    <source>
        <dbReference type="ARBA" id="ARBA00022475"/>
    </source>
</evidence>
<keyword evidence="4 9" id="KW-0997">Cell inner membrane</keyword>
<keyword evidence="3" id="KW-1003">Cell membrane</keyword>
<keyword evidence="6 9" id="KW-1133">Transmembrane helix</keyword>
<dbReference type="EMBL" id="FORF01000009">
    <property type="protein sequence ID" value="SFI97168.1"/>
    <property type="molecule type" value="Genomic_DNA"/>
</dbReference>
<gene>
    <name evidence="11" type="ORF">SAMN03080618_01774</name>
</gene>
<evidence type="ECO:0000256" key="5">
    <source>
        <dbReference type="ARBA" id="ARBA00022692"/>
    </source>
</evidence>
<evidence type="ECO:0000256" key="4">
    <source>
        <dbReference type="ARBA" id="ARBA00022519"/>
    </source>
</evidence>
<organism evidence="11 12">
    <name type="scientific">Aquamicrobium aerolatum DSM 21857</name>
    <dbReference type="NCBI Taxonomy" id="1121003"/>
    <lineage>
        <taxon>Bacteria</taxon>
        <taxon>Pseudomonadati</taxon>
        <taxon>Pseudomonadota</taxon>
        <taxon>Alphaproteobacteria</taxon>
        <taxon>Hyphomicrobiales</taxon>
        <taxon>Phyllobacteriaceae</taxon>
        <taxon>Aerobium</taxon>
    </lineage>
</organism>
<feature type="transmembrane region" description="Helical" evidence="9">
    <location>
        <begin position="97"/>
        <end position="119"/>
    </location>
</feature>
<dbReference type="InterPro" id="IPR055348">
    <property type="entry name" value="DctQ"/>
</dbReference>
<keyword evidence="12" id="KW-1185">Reference proteome</keyword>
<evidence type="ECO:0000256" key="8">
    <source>
        <dbReference type="ARBA" id="ARBA00038436"/>
    </source>
</evidence>
<sequence>MRKALDALYGGALVGACLSMVLIAVLVFVQVAARLLDRLLVLLGMPRTGFIIPSLAEIGGFLLVAAAFLALARTLRAAGHVRVTLALRWFGEGADRVMTGFALLVGIGLTGFAAWAILMQTLATYRNGSVSFGIIPMPLWVPQAVMTAGIVIFLIALLDEMFQLLRGGEPSFRHQERTREVTEGGH</sequence>
<evidence type="ECO:0000256" key="7">
    <source>
        <dbReference type="ARBA" id="ARBA00023136"/>
    </source>
</evidence>
<keyword evidence="7 9" id="KW-0472">Membrane</keyword>